<dbReference type="Pfam" id="PF02133">
    <property type="entry name" value="Transp_cyt_pur"/>
    <property type="match status" value="1"/>
</dbReference>
<organism evidence="8 9">
    <name type="scientific">Paenibacillus contaminans</name>
    <dbReference type="NCBI Taxonomy" id="450362"/>
    <lineage>
        <taxon>Bacteria</taxon>
        <taxon>Bacillati</taxon>
        <taxon>Bacillota</taxon>
        <taxon>Bacilli</taxon>
        <taxon>Bacillales</taxon>
        <taxon>Paenibacillaceae</taxon>
        <taxon>Paenibacillus</taxon>
    </lineage>
</organism>
<dbReference type="CDD" id="cd11485">
    <property type="entry name" value="SLC-NCS1sbd_YbbW-like"/>
    <property type="match status" value="1"/>
</dbReference>
<dbReference type="Gene3D" id="1.10.4160.10">
    <property type="entry name" value="Hydantoin permease"/>
    <property type="match status" value="1"/>
</dbReference>
<dbReference type="GO" id="GO:0015205">
    <property type="term" value="F:nucleobase transmembrane transporter activity"/>
    <property type="evidence" value="ECO:0007669"/>
    <property type="project" value="TreeGrafter"/>
</dbReference>
<evidence type="ECO:0000256" key="2">
    <source>
        <dbReference type="ARBA" id="ARBA00008974"/>
    </source>
</evidence>
<protein>
    <recommendedName>
        <fullName evidence="10">Nitrate reductase</fullName>
    </recommendedName>
</protein>
<dbReference type="EMBL" id="QMFB01000023">
    <property type="protein sequence ID" value="RAV15564.1"/>
    <property type="molecule type" value="Genomic_DNA"/>
</dbReference>
<evidence type="ECO:0000256" key="5">
    <source>
        <dbReference type="ARBA" id="ARBA00023136"/>
    </source>
</evidence>
<proteinExistence type="inferred from homology"/>
<dbReference type="PANTHER" id="PTHR30618">
    <property type="entry name" value="NCS1 FAMILY PURINE/PYRIMIDINE TRANSPORTER"/>
    <property type="match status" value="1"/>
</dbReference>
<feature type="transmembrane region" description="Helical" evidence="7">
    <location>
        <begin position="277"/>
        <end position="300"/>
    </location>
</feature>
<dbReference type="InterPro" id="IPR001248">
    <property type="entry name" value="Pur-cyt_permease"/>
</dbReference>
<evidence type="ECO:0000313" key="8">
    <source>
        <dbReference type="EMBL" id="RAV15564.1"/>
    </source>
</evidence>
<evidence type="ECO:0008006" key="10">
    <source>
        <dbReference type="Google" id="ProtNLM"/>
    </source>
</evidence>
<comment type="caution">
    <text evidence="8">The sequence shown here is derived from an EMBL/GenBank/DDBJ whole genome shotgun (WGS) entry which is preliminary data.</text>
</comment>
<dbReference type="PANTHER" id="PTHR30618:SF0">
    <property type="entry name" value="PURINE-URACIL PERMEASE NCS1"/>
    <property type="match status" value="1"/>
</dbReference>
<keyword evidence="3 7" id="KW-0812">Transmembrane</keyword>
<evidence type="ECO:0000256" key="7">
    <source>
        <dbReference type="SAM" id="Phobius"/>
    </source>
</evidence>
<evidence type="ECO:0000313" key="9">
    <source>
        <dbReference type="Proteomes" id="UP000250369"/>
    </source>
</evidence>
<dbReference type="InterPro" id="IPR045225">
    <property type="entry name" value="Uracil/uridine/allantoin_perm"/>
</dbReference>
<feature type="transmembrane region" description="Helical" evidence="7">
    <location>
        <begin position="117"/>
        <end position="136"/>
    </location>
</feature>
<feature type="region of interest" description="Disordered" evidence="6">
    <location>
        <begin position="489"/>
        <end position="513"/>
    </location>
</feature>
<dbReference type="Proteomes" id="UP000250369">
    <property type="component" value="Unassembled WGS sequence"/>
</dbReference>
<feature type="transmembrane region" description="Helical" evidence="7">
    <location>
        <begin position="429"/>
        <end position="451"/>
    </location>
</feature>
<reference evidence="8 9" key="1">
    <citation type="journal article" date="2009" name="Int. J. Syst. Evol. Microbiol.">
        <title>Paenibacillus contaminans sp. nov., isolated from a contaminated laboratory plate.</title>
        <authorList>
            <person name="Chou J.H."/>
            <person name="Lee J.H."/>
            <person name="Lin M.C."/>
            <person name="Chang P.S."/>
            <person name="Arun A.B."/>
            <person name="Young C.C."/>
            <person name="Chen W.M."/>
        </authorList>
    </citation>
    <scope>NUCLEOTIDE SEQUENCE [LARGE SCALE GENOMIC DNA]</scope>
    <source>
        <strain evidence="8 9">CKOBP-6</strain>
    </source>
</reference>
<keyword evidence="4 7" id="KW-1133">Transmembrane helix</keyword>
<feature type="transmembrane region" description="Helical" evidence="7">
    <location>
        <begin position="156"/>
        <end position="175"/>
    </location>
</feature>
<keyword evidence="5 7" id="KW-0472">Membrane</keyword>
<feature type="transmembrane region" description="Helical" evidence="7">
    <location>
        <begin position="320"/>
        <end position="341"/>
    </location>
</feature>
<evidence type="ECO:0000256" key="3">
    <source>
        <dbReference type="ARBA" id="ARBA00022692"/>
    </source>
</evidence>
<dbReference type="RefSeq" id="WP_113034683.1">
    <property type="nucleotide sequence ID" value="NZ_QMFB01000023.1"/>
</dbReference>
<accession>A0A329M6J6</accession>
<evidence type="ECO:0000256" key="1">
    <source>
        <dbReference type="ARBA" id="ARBA00004141"/>
    </source>
</evidence>
<sequence length="513" mass="56791">MEQTSSMHQKYDPVIQGDPNLTNPDLAPTPIAQRTWTWWSFSTLWMGMVHNVYNFTWLGGLILMGMSIGQALTIAIVGNLIQTFLIGLVGRVGARHGIPFPVWARSAFGVYGANIPALIRGIVAIGWFGVQSYLGATAVNLLLSAVIEPWRNLNEIHFLGASGSLWIAMIVYWSLNTLVVRRGMDTVKKFEHWAGPMIFVVLGVLVVWAVSHANGIGTLFHEPSKYETNVSFVFKYFIPAVALYISGSWASMVLNIPDITRFARSNREQFWGTMIGLPIATLVFYGMSALIVSASVVIYGKAIWNPADLLLEINNPYLSIFGGILLTIATISINIPANLISPAYDLVNLFPKVFNFWRGSLVAIIISFIYMPWKLMENPTVLYGILNNVGAMLGPITGILIADFFLIRKQRLDVPELFLANGRYRAYKGYNLTSLSIMVAGTAIVMTGQFVDSLSWLYEYAWFVGIFLGFVGYYAAARIIKQTKGALPKDMEPSGTIGEELSNISKQQPTVQA</sequence>
<feature type="region of interest" description="Disordered" evidence="6">
    <location>
        <begin position="1"/>
        <end position="22"/>
    </location>
</feature>
<feature type="transmembrane region" description="Helical" evidence="7">
    <location>
        <begin position="236"/>
        <end position="256"/>
    </location>
</feature>
<dbReference type="OrthoDB" id="9780088at2"/>
<gene>
    <name evidence="8" type="ORF">DQG23_29730</name>
</gene>
<keyword evidence="9" id="KW-1185">Reference proteome</keyword>
<comment type="subcellular location">
    <subcellularLocation>
        <location evidence="1">Membrane</location>
        <topology evidence="1">Multi-pass membrane protein</topology>
    </subcellularLocation>
</comment>
<feature type="transmembrane region" description="Helical" evidence="7">
    <location>
        <begin position="385"/>
        <end position="408"/>
    </location>
</feature>
<dbReference type="GO" id="GO:0005886">
    <property type="term" value="C:plasma membrane"/>
    <property type="evidence" value="ECO:0007669"/>
    <property type="project" value="TreeGrafter"/>
</dbReference>
<dbReference type="AlphaFoldDB" id="A0A329M6J6"/>
<feature type="transmembrane region" description="Helical" evidence="7">
    <location>
        <begin position="55"/>
        <end position="81"/>
    </location>
</feature>
<feature type="transmembrane region" description="Helical" evidence="7">
    <location>
        <begin position="353"/>
        <end position="373"/>
    </location>
</feature>
<evidence type="ECO:0000256" key="6">
    <source>
        <dbReference type="SAM" id="MobiDB-lite"/>
    </source>
</evidence>
<feature type="compositionally biased region" description="Polar residues" evidence="6">
    <location>
        <begin position="502"/>
        <end position="513"/>
    </location>
</feature>
<feature type="transmembrane region" description="Helical" evidence="7">
    <location>
        <begin position="196"/>
        <end position="216"/>
    </location>
</feature>
<feature type="transmembrane region" description="Helical" evidence="7">
    <location>
        <begin position="457"/>
        <end position="476"/>
    </location>
</feature>
<comment type="similarity">
    <text evidence="2">Belongs to the purine-cytosine permease (2.A.39) family.</text>
</comment>
<name>A0A329M6J6_9BACL</name>
<evidence type="ECO:0000256" key="4">
    <source>
        <dbReference type="ARBA" id="ARBA00022989"/>
    </source>
</evidence>